<gene>
    <name evidence="6" type="ORF">DMC30DRAFT_369504</name>
</gene>
<dbReference type="AlphaFoldDB" id="A0A5C5FL75"/>
<evidence type="ECO:0000256" key="2">
    <source>
        <dbReference type="ARBA" id="ARBA00022722"/>
    </source>
</evidence>
<sequence length="254" mass="28741">MLVARLACRAPRLTLASTLAHRRRFFLSFAQMADAANNLVWIDCEMTGLNPYLRPNELKEGEEFLPDRILEIACIVTDKNLEPLDDGVEFIVRTDKEVLDKMNEWCINQHGKVSAVRACSAQVSRAAHDTLPPQTGLTQACLDSEYSMEEVDKLVSDYVSKYFPRGTPALLAGNSVHADRAFINKDLPLLASKLHYRILDVSSIKEIGRRWYPSLGWQSKKDEAEHRALADIKASIAELTYYREHLFVPPGQPR</sequence>
<dbReference type="Pfam" id="PF00929">
    <property type="entry name" value="RNase_T"/>
    <property type="match status" value="2"/>
</dbReference>
<feature type="domain" description="Exonuclease" evidence="5">
    <location>
        <begin position="38"/>
        <end position="248"/>
    </location>
</feature>
<evidence type="ECO:0000313" key="7">
    <source>
        <dbReference type="Proteomes" id="UP000311382"/>
    </source>
</evidence>
<reference evidence="6 7" key="1">
    <citation type="submission" date="2019-03" db="EMBL/GenBank/DDBJ databases">
        <title>Rhodosporidium diobovatum UCD-FST 08-225 genome sequencing, assembly, and annotation.</title>
        <authorList>
            <person name="Fakankun I.U."/>
            <person name="Fristensky B."/>
            <person name="Levin D.B."/>
        </authorList>
    </citation>
    <scope>NUCLEOTIDE SEQUENCE [LARGE SCALE GENOMIC DNA]</scope>
    <source>
        <strain evidence="6 7">UCD-FST 08-225</strain>
    </source>
</reference>
<accession>A0A5C5FL75</accession>
<name>A0A5C5FL75_9BASI</name>
<dbReference type="Gene3D" id="3.30.420.10">
    <property type="entry name" value="Ribonuclease H-like superfamily/Ribonuclease H"/>
    <property type="match status" value="1"/>
</dbReference>
<dbReference type="GO" id="GO:0003676">
    <property type="term" value="F:nucleic acid binding"/>
    <property type="evidence" value="ECO:0007669"/>
    <property type="project" value="InterPro"/>
</dbReference>
<comment type="similarity">
    <text evidence="1">Belongs to the oligoribonuclease family.</text>
</comment>
<protein>
    <submittedName>
        <fullName evidence="6">Ribonuclease H-like protein</fullName>
    </submittedName>
</protein>
<evidence type="ECO:0000256" key="3">
    <source>
        <dbReference type="ARBA" id="ARBA00022801"/>
    </source>
</evidence>
<keyword evidence="3" id="KW-0378">Hydrolase</keyword>
<evidence type="ECO:0000259" key="5">
    <source>
        <dbReference type="SMART" id="SM00479"/>
    </source>
</evidence>
<keyword evidence="4" id="KW-0269">Exonuclease</keyword>
<dbReference type="InterPro" id="IPR036397">
    <property type="entry name" value="RNaseH_sf"/>
</dbReference>
<dbReference type="PANTHER" id="PTHR11046:SF0">
    <property type="entry name" value="OLIGORIBONUCLEASE, MITOCHONDRIAL"/>
    <property type="match status" value="1"/>
</dbReference>
<dbReference type="GO" id="GO:0005739">
    <property type="term" value="C:mitochondrion"/>
    <property type="evidence" value="ECO:0007669"/>
    <property type="project" value="TreeGrafter"/>
</dbReference>
<dbReference type="NCBIfam" id="NF003765">
    <property type="entry name" value="PRK05359.1"/>
    <property type="match status" value="1"/>
</dbReference>
<evidence type="ECO:0000256" key="1">
    <source>
        <dbReference type="ARBA" id="ARBA00009921"/>
    </source>
</evidence>
<dbReference type="InterPro" id="IPR022894">
    <property type="entry name" value="Oligoribonuclease"/>
</dbReference>
<keyword evidence="7" id="KW-1185">Reference proteome</keyword>
<comment type="caution">
    <text evidence="6">The sequence shown here is derived from an EMBL/GenBank/DDBJ whole genome shotgun (WGS) entry which is preliminary data.</text>
</comment>
<evidence type="ECO:0000313" key="6">
    <source>
        <dbReference type="EMBL" id="TNY17613.1"/>
    </source>
</evidence>
<organism evidence="6 7">
    <name type="scientific">Rhodotorula diobovata</name>
    <dbReference type="NCBI Taxonomy" id="5288"/>
    <lineage>
        <taxon>Eukaryota</taxon>
        <taxon>Fungi</taxon>
        <taxon>Dikarya</taxon>
        <taxon>Basidiomycota</taxon>
        <taxon>Pucciniomycotina</taxon>
        <taxon>Microbotryomycetes</taxon>
        <taxon>Sporidiobolales</taxon>
        <taxon>Sporidiobolaceae</taxon>
        <taxon>Rhodotorula</taxon>
    </lineage>
</organism>
<evidence type="ECO:0000256" key="4">
    <source>
        <dbReference type="ARBA" id="ARBA00022839"/>
    </source>
</evidence>
<dbReference type="InterPro" id="IPR013520">
    <property type="entry name" value="Ribonucl_H"/>
</dbReference>
<proteinExistence type="inferred from homology"/>
<dbReference type="InterPro" id="IPR012337">
    <property type="entry name" value="RNaseH-like_sf"/>
</dbReference>
<dbReference type="PANTHER" id="PTHR11046">
    <property type="entry name" value="OLIGORIBONUCLEASE, MITOCHONDRIAL"/>
    <property type="match status" value="1"/>
</dbReference>
<dbReference type="Proteomes" id="UP000311382">
    <property type="component" value="Unassembled WGS sequence"/>
</dbReference>
<keyword evidence="2" id="KW-0540">Nuclease</keyword>
<dbReference type="GO" id="GO:0000175">
    <property type="term" value="F:3'-5'-RNA exonuclease activity"/>
    <property type="evidence" value="ECO:0007669"/>
    <property type="project" value="InterPro"/>
</dbReference>
<dbReference type="SMART" id="SM00479">
    <property type="entry name" value="EXOIII"/>
    <property type="match status" value="1"/>
</dbReference>
<dbReference type="STRING" id="5288.A0A5C5FL75"/>
<dbReference type="OrthoDB" id="270189at2759"/>
<dbReference type="CDD" id="cd06135">
    <property type="entry name" value="Orn"/>
    <property type="match status" value="1"/>
</dbReference>
<dbReference type="SUPFAM" id="SSF53098">
    <property type="entry name" value="Ribonuclease H-like"/>
    <property type="match status" value="1"/>
</dbReference>
<dbReference type="EMBL" id="SOZI01000188">
    <property type="protein sequence ID" value="TNY17613.1"/>
    <property type="molecule type" value="Genomic_DNA"/>
</dbReference>